<dbReference type="EMBL" id="JAILSO010000149">
    <property type="protein sequence ID" value="MDE1480534.1"/>
    <property type="molecule type" value="Genomic_DNA"/>
</dbReference>
<reference evidence="1" key="2">
    <citation type="journal article" date="2022" name="J. Evol. Biol.">
        <title>Pre- and post-association barriers to host switching in sympatric mutualists.</title>
        <authorList>
            <person name="Dinges Z.M."/>
            <person name="Phillips R.K."/>
            <person name="Lively C.M."/>
            <person name="Bashey F."/>
        </authorList>
    </citation>
    <scope>NUCLEOTIDE SEQUENCE</scope>
    <source>
        <strain evidence="1">MC_266_E_2016</strain>
    </source>
</reference>
<organism evidence="1 2">
    <name type="scientific">Xenorhabdus bovienii</name>
    <name type="common">Xenorhabdus nematophila subsp. bovienii</name>
    <dbReference type="NCBI Taxonomy" id="40576"/>
    <lineage>
        <taxon>Bacteria</taxon>
        <taxon>Pseudomonadati</taxon>
        <taxon>Pseudomonadota</taxon>
        <taxon>Gammaproteobacteria</taxon>
        <taxon>Enterobacterales</taxon>
        <taxon>Morganellaceae</taxon>
        <taxon>Xenorhabdus</taxon>
    </lineage>
</organism>
<name>A0AAJ1N156_XENBV</name>
<proteinExistence type="predicted"/>
<dbReference type="AlphaFoldDB" id="A0AAJ1N156"/>
<accession>A0AAJ1N156</accession>
<evidence type="ECO:0000313" key="2">
    <source>
        <dbReference type="Proteomes" id="UP001222434"/>
    </source>
</evidence>
<protein>
    <submittedName>
        <fullName evidence="1">Uncharacterized protein</fullName>
    </submittedName>
</protein>
<dbReference type="Proteomes" id="UP001222434">
    <property type="component" value="Unassembled WGS sequence"/>
</dbReference>
<gene>
    <name evidence="1" type="ORF">KKJ01_20555</name>
</gene>
<comment type="caution">
    <text evidence="1">The sequence shown here is derived from an EMBL/GenBank/DDBJ whole genome shotgun (WGS) entry which is preliminary data.</text>
</comment>
<evidence type="ECO:0000313" key="1">
    <source>
        <dbReference type="EMBL" id="MDE1480534.1"/>
    </source>
</evidence>
<sequence length="74" mass="8760">MRPFTVNYINKLNDQWREIDCIIDLADEHIHNHIDTYNSLCRSAMVLCVSHMENFYKELVKNLISDIDKMLGFA</sequence>
<reference evidence="1" key="1">
    <citation type="submission" date="2021-08" db="EMBL/GenBank/DDBJ databases">
        <authorList>
            <person name="Papudeshi B."/>
            <person name="Bashey-Visser F."/>
        </authorList>
    </citation>
    <scope>NUCLEOTIDE SEQUENCE</scope>
    <source>
        <strain evidence="1">MC_266_E_2016</strain>
    </source>
</reference>